<dbReference type="OrthoDB" id="190201at2759"/>
<reference evidence="3" key="1">
    <citation type="journal article" date="2017" name="Genome Biol.">
        <title>Comparative genomics reveals high biological diversity and specific adaptations in the industrially and medically important fungal genus Aspergillus.</title>
        <authorList>
            <person name="de Vries R.P."/>
            <person name="Riley R."/>
            <person name="Wiebenga A."/>
            <person name="Aguilar-Osorio G."/>
            <person name="Amillis S."/>
            <person name="Uchima C.A."/>
            <person name="Anderluh G."/>
            <person name="Asadollahi M."/>
            <person name="Askin M."/>
            <person name="Barry K."/>
            <person name="Battaglia E."/>
            <person name="Bayram O."/>
            <person name="Benocci T."/>
            <person name="Braus-Stromeyer S.A."/>
            <person name="Caldana C."/>
            <person name="Canovas D."/>
            <person name="Cerqueira G.C."/>
            <person name="Chen F."/>
            <person name="Chen W."/>
            <person name="Choi C."/>
            <person name="Clum A."/>
            <person name="Dos Santos R.A."/>
            <person name="Damasio A.R."/>
            <person name="Diallinas G."/>
            <person name="Emri T."/>
            <person name="Fekete E."/>
            <person name="Flipphi M."/>
            <person name="Freyberg S."/>
            <person name="Gallo A."/>
            <person name="Gournas C."/>
            <person name="Habgood R."/>
            <person name="Hainaut M."/>
            <person name="Harispe M.L."/>
            <person name="Henrissat B."/>
            <person name="Hilden K.S."/>
            <person name="Hope R."/>
            <person name="Hossain A."/>
            <person name="Karabika E."/>
            <person name="Karaffa L."/>
            <person name="Karanyi Z."/>
            <person name="Krasevec N."/>
            <person name="Kuo A."/>
            <person name="Kusch H."/>
            <person name="LaButti K."/>
            <person name="Lagendijk E.L."/>
            <person name="Lapidus A."/>
            <person name="Levasseur A."/>
            <person name="Lindquist E."/>
            <person name="Lipzen A."/>
            <person name="Logrieco A.F."/>
            <person name="MacCabe A."/>
            <person name="Maekelae M.R."/>
            <person name="Malavazi I."/>
            <person name="Melin P."/>
            <person name="Meyer V."/>
            <person name="Mielnichuk N."/>
            <person name="Miskei M."/>
            <person name="Molnar A.P."/>
            <person name="Mule G."/>
            <person name="Ngan C.Y."/>
            <person name="Orejas M."/>
            <person name="Orosz E."/>
            <person name="Ouedraogo J.P."/>
            <person name="Overkamp K.M."/>
            <person name="Park H.-S."/>
            <person name="Perrone G."/>
            <person name="Piumi F."/>
            <person name="Punt P.J."/>
            <person name="Ram A.F."/>
            <person name="Ramon A."/>
            <person name="Rauscher S."/>
            <person name="Record E."/>
            <person name="Riano-Pachon D.M."/>
            <person name="Robert V."/>
            <person name="Roehrig J."/>
            <person name="Ruller R."/>
            <person name="Salamov A."/>
            <person name="Salih N.S."/>
            <person name="Samson R.A."/>
            <person name="Sandor E."/>
            <person name="Sanguinetti M."/>
            <person name="Schuetze T."/>
            <person name="Sepcic K."/>
            <person name="Shelest E."/>
            <person name="Sherlock G."/>
            <person name="Sophianopoulou V."/>
            <person name="Squina F.M."/>
            <person name="Sun H."/>
            <person name="Susca A."/>
            <person name="Todd R.B."/>
            <person name="Tsang A."/>
            <person name="Unkles S.E."/>
            <person name="van de Wiele N."/>
            <person name="van Rossen-Uffink D."/>
            <person name="Oliveira J.V."/>
            <person name="Vesth T.C."/>
            <person name="Visser J."/>
            <person name="Yu J.-H."/>
            <person name="Zhou M."/>
            <person name="Andersen M.R."/>
            <person name="Archer D.B."/>
            <person name="Baker S.E."/>
            <person name="Benoit I."/>
            <person name="Brakhage A.A."/>
            <person name="Braus G.H."/>
            <person name="Fischer R."/>
            <person name="Frisvad J.C."/>
            <person name="Goldman G.H."/>
            <person name="Houbraken J."/>
            <person name="Oakley B."/>
            <person name="Pocsi I."/>
            <person name="Scazzocchio C."/>
            <person name="Seiboth B."/>
            <person name="vanKuyk P.A."/>
            <person name="Wortman J."/>
            <person name="Dyer P.S."/>
            <person name="Grigoriev I.V."/>
        </authorList>
    </citation>
    <scope>NUCLEOTIDE SEQUENCE [LARGE SCALE GENOMIC DNA]</scope>
    <source>
        <strain evidence="3">CBS 101740 / IMI 381727 / IBT 21946</strain>
    </source>
</reference>
<dbReference type="InterPro" id="IPR000073">
    <property type="entry name" value="AB_hydrolase_1"/>
</dbReference>
<gene>
    <name evidence="2" type="ORF">ASPBRDRAFT_347736</name>
</gene>
<dbReference type="VEuPathDB" id="FungiDB:ASPBRDRAFT_347736"/>
<protein>
    <recommendedName>
        <fullName evidence="1">AB hydrolase-1 domain-containing protein</fullName>
    </recommendedName>
</protein>
<feature type="domain" description="AB hydrolase-1" evidence="1">
    <location>
        <begin position="121"/>
        <end position="371"/>
    </location>
</feature>
<evidence type="ECO:0000259" key="1">
    <source>
        <dbReference type="Pfam" id="PF12697"/>
    </source>
</evidence>
<dbReference type="Proteomes" id="UP000184499">
    <property type="component" value="Unassembled WGS sequence"/>
</dbReference>
<accession>A0A1L9U611</accession>
<dbReference type="Gene3D" id="3.40.50.1820">
    <property type="entry name" value="alpha/beta hydrolase"/>
    <property type="match status" value="1"/>
</dbReference>
<organism evidence="2 3">
    <name type="scientific">Aspergillus brasiliensis (strain CBS 101740 / IMI 381727 / IBT 21946)</name>
    <dbReference type="NCBI Taxonomy" id="767769"/>
    <lineage>
        <taxon>Eukaryota</taxon>
        <taxon>Fungi</taxon>
        <taxon>Dikarya</taxon>
        <taxon>Ascomycota</taxon>
        <taxon>Pezizomycotina</taxon>
        <taxon>Eurotiomycetes</taxon>
        <taxon>Eurotiomycetidae</taxon>
        <taxon>Eurotiales</taxon>
        <taxon>Aspergillaceae</taxon>
        <taxon>Aspergillus</taxon>
        <taxon>Aspergillus subgen. Circumdati</taxon>
    </lineage>
</organism>
<evidence type="ECO:0000313" key="3">
    <source>
        <dbReference type="Proteomes" id="UP000184499"/>
    </source>
</evidence>
<evidence type="ECO:0000313" key="2">
    <source>
        <dbReference type="EMBL" id="OJJ67062.1"/>
    </source>
</evidence>
<proteinExistence type="predicted"/>
<sequence>MKLPYGINPWFAVLSPTAAWSISTKGLTNATIGKSSGGNSICASGYINIPISVNGTKLDYVPPASPNAVTESIIELFQTTNSLSATAPDGAQLIQGSWDIFVKLCLPPSPAKAARIKTVQLLTHGATLDHTYWDISPNHSYVDVATAAGYATLSYDQLGVGKSDHPDPIQEVQANSQVAVTHALTQLLRSSNIGNFSFQTVVGVGHSAGSTLTQAITTQYPEDFDAIILSGTSTNQNYVALTMAAFNFINANSDPSGRFASLPAGYLTQQTSVGIQFAFYRYPNYDPTAFELQVAGKQTNTLGVLLTLGGLVTQAPNFTGPVDIILGENDLVFCGGNCSYPENQASLYTSAYYPNASSGSQSYLARGSGHCIAAHKSATSSFQQMIAFLQANQIK</sequence>
<dbReference type="RefSeq" id="XP_067474311.1">
    <property type="nucleotide sequence ID" value="XM_067623270.1"/>
</dbReference>
<dbReference type="SUPFAM" id="SSF53474">
    <property type="entry name" value="alpha/beta-Hydrolases"/>
    <property type="match status" value="1"/>
</dbReference>
<dbReference type="InterPro" id="IPR029058">
    <property type="entry name" value="AB_hydrolase_fold"/>
</dbReference>
<dbReference type="AlphaFoldDB" id="A0A1L9U611"/>
<dbReference type="EMBL" id="KV878695">
    <property type="protein sequence ID" value="OJJ67062.1"/>
    <property type="molecule type" value="Genomic_DNA"/>
</dbReference>
<dbReference type="GeneID" id="93575758"/>
<dbReference type="OMA" id="GGNCLYP"/>
<name>A0A1L9U611_ASPBC</name>
<dbReference type="Pfam" id="PF12697">
    <property type="entry name" value="Abhydrolase_6"/>
    <property type="match status" value="1"/>
</dbReference>
<dbReference type="STRING" id="767769.A0A1L9U611"/>
<keyword evidence="3" id="KW-1185">Reference proteome</keyword>